<dbReference type="InterPro" id="IPR045865">
    <property type="entry name" value="ACT-like_dom_sf"/>
</dbReference>
<dbReference type="PANTHER" id="PTHR21022:SF19">
    <property type="entry name" value="PREPHENATE DEHYDRATASE-RELATED"/>
    <property type="match status" value="1"/>
</dbReference>
<evidence type="ECO:0000256" key="1">
    <source>
        <dbReference type="ARBA" id="ARBA00004741"/>
    </source>
</evidence>
<dbReference type="EMBL" id="SHKL01000001">
    <property type="protein sequence ID" value="RZT83337.1"/>
    <property type="molecule type" value="Genomic_DNA"/>
</dbReference>
<comment type="pathway">
    <text evidence="1 10">Amino-acid biosynthesis; L-phenylalanine biosynthesis; phenylpyruvate from prephenate: step 1/1.</text>
</comment>
<dbReference type="InterPro" id="IPR002912">
    <property type="entry name" value="ACT_dom"/>
</dbReference>
<proteinExistence type="predicted"/>
<evidence type="ECO:0000256" key="6">
    <source>
        <dbReference type="ARBA" id="ARBA00023222"/>
    </source>
</evidence>
<evidence type="ECO:0000313" key="14">
    <source>
        <dbReference type="Proteomes" id="UP000291591"/>
    </source>
</evidence>
<comment type="catalytic activity">
    <reaction evidence="8 10">
        <text>prephenate + H(+) = 3-phenylpyruvate + CO2 + H2O</text>
        <dbReference type="Rhea" id="RHEA:21648"/>
        <dbReference type="ChEBI" id="CHEBI:15377"/>
        <dbReference type="ChEBI" id="CHEBI:15378"/>
        <dbReference type="ChEBI" id="CHEBI:16526"/>
        <dbReference type="ChEBI" id="CHEBI:18005"/>
        <dbReference type="ChEBI" id="CHEBI:29934"/>
        <dbReference type="EC" id="4.2.1.51"/>
    </reaction>
</comment>
<reference evidence="13 14" key="1">
    <citation type="submission" date="2019-02" db="EMBL/GenBank/DDBJ databases">
        <title>Sequencing the genomes of 1000 actinobacteria strains.</title>
        <authorList>
            <person name="Klenk H.-P."/>
        </authorList>
    </citation>
    <scope>NUCLEOTIDE SEQUENCE [LARGE SCALE GENOMIC DNA]</scope>
    <source>
        <strain evidence="13 14">DSM 45779</strain>
    </source>
</reference>
<evidence type="ECO:0000256" key="9">
    <source>
        <dbReference type="PIRSR" id="PIRSR001500-2"/>
    </source>
</evidence>
<dbReference type="Pfam" id="PF00800">
    <property type="entry name" value="PDT"/>
    <property type="match status" value="1"/>
</dbReference>
<evidence type="ECO:0000259" key="11">
    <source>
        <dbReference type="PROSITE" id="PS51171"/>
    </source>
</evidence>
<feature type="site" description="Essential for prephenate dehydratase activity" evidence="9">
    <location>
        <position position="174"/>
    </location>
</feature>
<dbReference type="SUPFAM" id="SSF55021">
    <property type="entry name" value="ACT-like"/>
    <property type="match status" value="1"/>
</dbReference>
<dbReference type="OrthoDB" id="9802281at2"/>
<dbReference type="InterPro" id="IPR001086">
    <property type="entry name" value="Preph_deHydtase"/>
</dbReference>
<evidence type="ECO:0000313" key="13">
    <source>
        <dbReference type="EMBL" id="RZT83337.1"/>
    </source>
</evidence>
<feature type="domain" description="Prephenate dehydratase" evidence="11">
    <location>
        <begin position="3"/>
        <end position="181"/>
    </location>
</feature>
<dbReference type="PIRSF" id="PIRSF001500">
    <property type="entry name" value="Chor_mut_pdt_Ppr"/>
    <property type="match status" value="1"/>
</dbReference>
<feature type="domain" description="ACT" evidence="12">
    <location>
        <begin position="195"/>
        <end position="273"/>
    </location>
</feature>
<dbReference type="RefSeq" id="WP_130288107.1">
    <property type="nucleotide sequence ID" value="NZ_SHKL01000001.1"/>
</dbReference>
<evidence type="ECO:0000256" key="4">
    <source>
        <dbReference type="ARBA" id="ARBA00022605"/>
    </source>
</evidence>
<organism evidence="13 14">
    <name type="scientific">Pseudonocardia sediminis</name>
    <dbReference type="NCBI Taxonomy" id="1397368"/>
    <lineage>
        <taxon>Bacteria</taxon>
        <taxon>Bacillati</taxon>
        <taxon>Actinomycetota</taxon>
        <taxon>Actinomycetes</taxon>
        <taxon>Pseudonocardiales</taxon>
        <taxon>Pseudonocardiaceae</taxon>
        <taxon>Pseudonocardia</taxon>
    </lineage>
</organism>
<dbReference type="Gene3D" id="3.40.190.10">
    <property type="entry name" value="Periplasmic binding protein-like II"/>
    <property type="match status" value="2"/>
</dbReference>
<dbReference type="FunFam" id="3.40.190.10:FF:000064">
    <property type="entry name" value="Prephenate dehydratase"/>
    <property type="match status" value="1"/>
</dbReference>
<dbReference type="Proteomes" id="UP000291591">
    <property type="component" value="Unassembled WGS sequence"/>
</dbReference>
<dbReference type="GO" id="GO:0009094">
    <property type="term" value="P:L-phenylalanine biosynthetic process"/>
    <property type="evidence" value="ECO:0007669"/>
    <property type="project" value="UniProtKB-UniPathway"/>
</dbReference>
<dbReference type="EC" id="4.2.1.51" evidence="2 10"/>
<dbReference type="AlphaFoldDB" id="A0A4Q7UNQ2"/>
<keyword evidence="5 10" id="KW-0057">Aromatic amino acid biosynthesis</keyword>
<evidence type="ECO:0000256" key="7">
    <source>
        <dbReference type="ARBA" id="ARBA00023239"/>
    </source>
</evidence>
<evidence type="ECO:0000256" key="10">
    <source>
        <dbReference type="RuleBase" id="RU361254"/>
    </source>
</evidence>
<dbReference type="CDD" id="cd04905">
    <property type="entry name" value="ACT_CM-PDT"/>
    <property type="match status" value="1"/>
</dbReference>
<accession>A0A4Q7UNQ2</accession>
<dbReference type="Gene3D" id="3.30.70.260">
    <property type="match status" value="1"/>
</dbReference>
<keyword evidence="6 10" id="KW-0584">Phenylalanine biosynthesis</keyword>
<dbReference type="PROSITE" id="PS51671">
    <property type="entry name" value="ACT"/>
    <property type="match status" value="1"/>
</dbReference>
<evidence type="ECO:0000256" key="3">
    <source>
        <dbReference type="ARBA" id="ARBA00021872"/>
    </source>
</evidence>
<dbReference type="InterPro" id="IPR018528">
    <property type="entry name" value="Preph_deHydtase_CS"/>
</dbReference>
<sequence length="315" mass="32469">MTRIGFLGPHATFTEQALRSLPASQGAELVPLAGSPAVLAAVRDGSVDAGCVPIENSVEGAVPPVLDGLVDDPPLMIVAEALVAVRFVLLARRGTALGEITSVASHGHGIAQTRGWLAGHLPSAEVRVSSSTAEAAAQAARGEVDAAVSSPLAAEQHGLDVLADDIADNPGAVTRFVLLTRPGPPPAPSGRDRTTLAATTRNQPGTLLGLLTELALRGIDLTRIESRPIKDRHAEYWFHLDCSGHVAEPAMGEALAALHRRCDRVRFLGSFPRAGDTAGPAEGAGSPAVPLGAASNEEFSAAQQWLAGLRNGTCT</sequence>
<evidence type="ECO:0000256" key="8">
    <source>
        <dbReference type="ARBA" id="ARBA00047848"/>
    </source>
</evidence>
<dbReference type="NCBIfam" id="NF008865">
    <property type="entry name" value="PRK11898.1"/>
    <property type="match status" value="1"/>
</dbReference>
<dbReference type="PROSITE" id="PS00858">
    <property type="entry name" value="PREPHENATE_DEHYDR_2"/>
    <property type="match status" value="1"/>
</dbReference>
<name>A0A4Q7UNQ2_PSEST</name>
<keyword evidence="14" id="KW-1185">Reference proteome</keyword>
<evidence type="ECO:0000256" key="5">
    <source>
        <dbReference type="ARBA" id="ARBA00023141"/>
    </source>
</evidence>
<dbReference type="PANTHER" id="PTHR21022">
    <property type="entry name" value="PREPHENATE DEHYDRATASE P PROTEIN"/>
    <property type="match status" value="1"/>
</dbReference>
<evidence type="ECO:0000256" key="2">
    <source>
        <dbReference type="ARBA" id="ARBA00013147"/>
    </source>
</evidence>
<dbReference type="CDD" id="cd13632">
    <property type="entry name" value="PBP2_Aa-PDT_like"/>
    <property type="match status" value="1"/>
</dbReference>
<dbReference type="GO" id="GO:0004664">
    <property type="term" value="F:prephenate dehydratase activity"/>
    <property type="evidence" value="ECO:0007669"/>
    <property type="project" value="UniProtKB-UniRule"/>
</dbReference>
<keyword evidence="7 10" id="KW-0456">Lyase</keyword>
<dbReference type="UniPathway" id="UPA00121">
    <property type="reaction ID" value="UER00345"/>
</dbReference>
<keyword evidence="4 10" id="KW-0028">Amino-acid biosynthesis</keyword>
<dbReference type="InterPro" id="IPR008242">
    <property type="entry name" value="Chor_mutase/pphenate_deHydtase"/>
</dbReference>
<dbReference type="GO" id="GO:0005737">
    <property type="term" value="C:cytoplasm"/>
    <property type="evidence" value="ECO:0007669"/>
    <property type="project" value="TreeGrafter"/>
</dbReference>
<evidence type="ECO:0000259" key="12">
    <source>
        <dbReference type="PROSITE" id="PS51671"/>
    </source>
</evidence>
<dbReference type="PROSITE" id="PS51171">
    <property type="entry name" value="PREPHENATE_DEHYDR_3"/>
    <property type="match status" value="1"/>
</dbReference>
<protein>
    <recommendedName>
        <fullName evidence="3 10">Prephenate dehydratase</fullName>
        <shortName evidence="10">PDT</shortName>
        <ecNumber evidence="2 10">4.2.1.51</ecNumber>
    </recommendedName>
</protein>
<dbReference type="SUPFAM" id="SSF53850">
    <property type="entry name" value="Periplasmic binding protein-like II"/>
    <property type="match status" value="1"/>
</dbReference>
<comment type="caution">
    <text evidence="13">The sequence shown here is derived from an EMBL/GenBank/DDBJ whole genome shotgun (WGS) entry which is preliminary data.</text>
</comment>
<gene>
    <name evidence="10" type="primary">pheA</name>
    <name evidence="13" type="ORF">EV383_0137</name>
</gene>